<feature type="non-terminal residue" evidence="4">
    <location>
        <position position="1"/>
    </location>
</feature>
<dbReference type="AlphaFoldDB" id="A0A0H5R104"/>
<evidence type="ECO:0008006" key="5">
    <source>
        <dbReference type="Google" id="ProtNLM"/>
    </source>
</evidence>
<sequence>SNTQPQMREPEPAKRLVINCLNATAFGNGDDHRTMTVLKLSGQGFTELDDISEMQLLKRIELDRNQIESFHGIRENVDLEFVSASHNKINAVSAEDMINWKQLKFLNLSHNDISEIEAIPKFPELVALLLNNNTIRKLPKLRGLSKLKTLVISHNQIDDVSACAWGSMKALETFSASDNKLSSLPKSFALLHSLVNLRLNRNRFVSIPEQLELNANLNLVDFGNNRITAFEALRPLQKLANLRNLNLKGNPICELDEYAAKIKNMFPQLETLDSRPLAKAPCSKFHKKFKGGDGNAIIITDDDFIEGEGVTDDAIEFDEFVQAKQSENAKEPRQQGLVKPGVVAVIVKQTVTAVARESLQNALSDIAASNAAIGTGNGDGWDSDNNHESVQVAIPAESAIHPQEVMQPPETTAGKPFKKRRR</sequence>
<dbReference type="Pfam" id="PF14580">
    <property type="entry name" value="LRR_9"/>
    <property type="match status" value="1"/>
</dbReference>
<name>A0A0H5R104_9EUKA</name>
<dbReference type="Gene3D" id="3.80.10.10">
    <property type="entry name" value="Ribonuclease Inhibitor"/>
    <property type="match status" value="2"/>
</dbReference>
<feature type="non-terminal residue" evidence="4">
    <location>
        <position position="422"/>
    </location>
</feature>
<dbReference type="InterPro" id="IPR050836">
    <property type="entry name" value="SDS22/Internalin_LRR"/>
</dbReference>
<dbReference type="SMART" id="SM00369">
    <property type="entry name" value="LRR_TYP"/>
    <property type="match status" value="6"/>
</dbReference>
<keyword evidence="1" id="KW-0433">Leucine-rich repeat</keyword>
<feature type="region of interest" description="Disordered" evidence="3">
    <location>
        <begin position="377"/>
        <end position="422"/>
    </location>
</feature>
<dbReference type="InterPro" id="IPR032675">
    <property type="entry name" value="LRR_dom_sf"/>
</dbReference>
<dbReference type="InterPro" id="IPR003591">
    <property type="entry name" value="Leu-rich_rpt_typical-subtyp"/>
</dbReference>
<evidence type="ECO:0000256" key="2">
    <source>
        <dbReference type="ARBA" id="ARBA00022737"/>
    </source>
</evidence>
<protein>
    <recommendedName>
        <fullName evidence="5">U2A'/phosphoprotein 32 family A C-terminal domain-containing protein</fullName>
    </recommendedName>
</protein>
<keyword evidence="2" id="KW-0677">Repeat</keyword>
<proteinExistence type="predicted"/>
<accession>A0A0H5R104</accession>
<organism evidence="4">
    <name type="scientific">Spongospora subterranea</name>
    <dbReference type="NCBI Taxonomy" id="70186"/>
    <lineage>
        <taxon>Eukaryota</taxon>
        <taxon>Sar</taxon>
        <taxon>Rhizaria</taxon>
        <taxon>Endomyxa</taxon>
        <taxon>Phytomyxea</taxon>
        <taxon>Plasmodiophorida</taxon>
        <taxon>Plasmodiophoridae</taxon>
        <taxon>Spongospora</taxon>
    </lineage>
</organism>
<dbReference type="InterPro" id="IPR001611">
    <property type="entry name" value="Leu-rich_rpt"/>
</dbReference>
<dbReference type="EMBL" id="HACM01001032">
    <property type="protein sequence ID" value="CRZ01474.1"/>
    <property type="molecule type" value="Transcribed_RNA"/>
</dbReference>
<evidence type="ECO:0000256" key="3">
    <source>
        <dbReference type="SAM" id="MobiDB-lite"/>
    </source>
</evidence>
<dbReference type="SUPFAM" id="SSF52058">
    <property type="entry name" value="L domain-like"/>
    <property type="match status" value="1"/>
</dbReference>
<evidence type="ECO:0000256" key="1">
    <source>
        <dbReference type="ARBA" id="ARBA00022614"/>
    </source>
</evidence>
<dbReference type="PANTHER" id="PTHR46652:SF7">
    <property type="entry name" value="LEUCINE-RICH REPEAT AND IQ DOMAIN-CONTAINING PROTEIN 1"/>
    <property type="match status" value="1"/>
</dbReference>
<reference evidence="4" key="1">
    <citation type="submission" date="2015-04" db="EMBL/GenBank/DDBJ databases">
        <title>The genome sequence of the plant pathogenic Rhizarian Plasmodiophora brassicae reveals insights in its biotrophic life cycle and the origin of chitin synthesis.</title>
        <authorList>
            <person name="Schwelm A."/>
            <person name="Fogelqvist J."/>
            <person name="Knaust A."/>
            <person name="Julke S."/>
            <person name="Lilja T."/>
            <person name="Dhandapani V."/>
            <person name="Bonilla-Rosso G."/>
            <person name="Karlsson M."/>
            <person name="Shevchenko A."/>
            <person name="Choi S.R."/>
            <person name="Kim H.G."/>
            <person name="Park J.Y."/>
            <person name="Lim Y.P."/>
            <person name="Ludwig-Muller J."/>
            <person name="Dixelius C."/>
        </authorList>
    </citation>
    <scope>NUCLEOTIDE SEQUENCE</scope>
    <source>
        <tissue evidence="4">Potato root galls</tissue>
    </source>
</reference>
<dbReference type="PROSITE" id="PS51450">
    <property type="entry name" value="LRR"/>
    <property type="match status" value="3"/>
</dbReference>
<evidence type="ECO:0000313" key="4">
    <source>
        <dbReference type="EMBL" id="CRZ01474.1"/>
    </source>
</evidence>
<dbReference type="PANTHER" id="PTHR46652">
    <property type="entry name" value="LEUCINE-RICH REPEAT AND IQ DOMAIN-CONTAINING PROTEIN 1-RELATED"/>
    <property type="match status" value="1"/>
</dbReference>